<sequence length="180" mass="20492">MACNEAKAIAKHVKVPIKETTPNADGSNSFNPGVVVVAVTNTSLLEEQWEDDLKMIDVTNDLCPKICTANYELANMRSLLEGTLVLKILGRKVSYIVLKKRLEQLWSSGRPFTLVDLPNDYYLARFSFVEDRVWELSSGTWVIQGHYLTVSEWSLEFDPWVSRIEKTAVWVRVPSLPLIY</sequence>
<dbReference type="Proteomes" id="UP000233551">
    <property type="component" value="Unassembled WGS sequence"/>
</dbReference>
<comment type="caution">
    <text evidence="2">The sequence shown here is derived from an EMBL/GenBank/DDBJ whole genome shotgun (WGS) entry which is preliminary data.</text>
</comment>
<reference evidence="2 3" key="1">
    <citation type="submission" date="2017-11" db="EMBL/GenBank/DDBJ databases">
        <title>De-novo sequencing of pomegranate (Punica granatum L.) genome.</title>
        <authorList>
            <person name="Akparov Z."/>
            <person name="Amiraslanov A."/>
            <person name="Hajiyeva S."/>
            <person name="Abbasov M."/>
            <person name="Kaur K."/>
            <person name="Hamwieh A."/>
            <person name="Solovyev V."/>
            <person name="Salamov A."/>
            <person name="Braich B."/>
            <person name="Kosarev P."/>
            <person name="Mahmoud A."/>
            <person name="Hajiyev E."/>
            <person name="Babayeva S."/>
            <person name="Izzatullayeva V."/>
            <person name="Mammadov A."/>
            <person name="Mammadov A."/>
            <person name="Sharifova S."/>
            <person name="Ojaghi J."/>
            <person name="Eynullazada K."/>
            <person name="Bayramov B."/>
            <person name="Abdulazimova A."/>
            <person name="Shahmuradov I."/>
        </authorList>
    </citation>
    <scope>NUCLEOTIDE SEQUENCE [LARGE SCALE GENOMIC DNA]</scope>
    <source>
        <strain evidence="3">cv. AG2017</strain>
        <tissue evidence="2">Leaf</tissue>
    </source>
</reference>
<dbReference type="AlphaFoldDB" id="A0A2I0JPJ5"/>
<dbReference type="PANTHER" id="PTHR31286:SF99">
    <property type="entry name" value="DUF4283 DOMAIN-CONTAINING PROTEIN"/>
    <property type="match status" value="1"/>
</dbReference>
<evidence type="ECO:0000313" key="3">
    <source>
        <dbReference type="Proteomes" id="UP000233551"/>
    </source>
</evidence>
<gene>
    <name evidence="2" type="ORF">CRG98_021779</name>
</gene>
<protein>
    <recommendedName>
        <fullName evidence="1">DUF4283 domain-containing protein</fullName>
    </recommendedName>
</protein>
<name>A0A2I0JPJ5_PUNGR</name>
<dbReference type="PANTHER" id="PTHR31286">
    <property type="entry name" value="GLYCINE-RICH CELL WALL STRUCTURAL PROTEIN 1.8-LIKE"/>
    <property type="match status" value="1"/>
</dbReference>
<proteinExistence type="predicted"/>
<organism evidence="2 3">
    <name type="scientific">Punica granatum</name>
    <name type="common">Pomegranate</name>
    <dbReference type="NCBI Taxonomy" id="22663"/>
    <lineage>
        <taxon>Eukaryota</taxon>
        <taxon>Viridiplantae</taxon>
        <taxon>Streptophyta</taxon>
        <taxon>Embryophyta</taxon>
        <taxon>Tracheophyta</taxon>
        <taxon>Spermatophyta</taxon>
        <taxon>Magnoliopsida</taxon>
        <taxon>eudicotyledons</taxon>
        <taxon>Gunneridae</taxon>
        <taxon>Pentapetalae</taxon>
        <taxon>rosids</taxon>
        <taxon>malvids</taxon>
        <taxon>Myrtales</taxon>
        <taxon>Lythraceae</taxon>
        <taxon>Punica</taxon>
    </lineage>
</organism>
<dbReference type="EMBL" id="PGOL01001488">
    <property type="protein sequence ID" value="PKI57833.1"/>
    <property type="molecule type" value="Genomic_DNA"/>
</dbReference>
<dbReference type="InterPro" id="IPR025558">
    <property type="entry name" value="DUF4283"/>
</dbReference>
<dbReference type="Pfam" id="PF14111">
    <property type="entry name" value="DUF4283"/>
    <property type="match status" value="1"/>
</dbReference>
<dbReference type="STRING" id="22663.A0A2I0JPJ5"/>
<feature type="domain" description="DUF4283" evidence="1">
    <location>
        <begin position="79"/>
        <end position="160"/>
    </location>
</feature>
<accession>A0A2I0JPJ5</accession>
<evidence type="ECO:0000259" key="1">
    <source>
        <dbReference type="Pfam" id="PF14111"/>
    </source>
</evidence>
<dbReference type="InterPro" id="IPR040256">
    <property type="entry name" value="At4g02000-like"/>
</dbReference>
<evidence type="ECO:0000313" key="2">
    <source>
        <dbReference type="EMBL" id="PKI57833.1"/>
    </source>
</evidence>
<keyword evidence="3" id="KW-1185">Reference proteome</keyword>